<dbReference type="Gene3D" id="2.30.30.60">
    <property type="match status" value="1"/>
</dbReference>
<dbReference type="EMBL" id="AM746676">
    <property type="protein sequence ID" value="CAN96514.1"/>
    <property type="molecule type" value="Genomic_DNA"/>
</dbReference>
<keyword evidence="3 6" id="KW-1133">Transmembrane helix</keyword>
<keyword evidence="2 6" id="KW-0812">Transmembrane</keyword>
<dbReference type="Gene3D" id="1.10.287.1260">
    <property type="match status" value="1"/>
</dbReference>
<evidence type="ECO:0000256" key="1">
    <source>
        <dbReference type="ARBA" id="ARBA00004370"/>
    </source>
</evidence>
<feature type="transmembrane region" description="Helical" evidence="6">
    <location>
        <begin position="410"/>
        <end position="427"/>
    </location>
</feature>
<dbReference type="PANTHER" id="PTHR30566">
    <property type="entry name" value="YNAI-RELATED MECHANOSENSITIVE ION CHANNEL"/>
    <property type="match status" value="1"/>
</dbReference>
<feature type="region of interest" description="Disordered" evidence="5">
    <location>
        <begin position="30"/>
        <end position="52"/>
    </location>
</feature>
<name>A9GK09_SORC5</name>
<feature type="transmembrane region" description="Helical" evidence="6">
    <location>
        <begin position="100"/>
        <end position="121"/>
    </location>
</feature>
<feature type="transmembrane region" description="Helical" evidence="6">
    <location>
        <begin position="433"/>
        <end position="452"/>
    </location>
</feature>
<evidence type="ECO:0000256" key="6">
    <source>
        <dbReference type="SAM" id="Phobius"/>
    </source>
</evidence>
<reference evidence="8 9" key="1">
    <citation type="journal article" date="2007" name="Nat. Biotechnol.">
        <title>Complete genome sequence of the myxobacterium Sorangium cellulosum.</title>
        <authorList>
            <person name="Schneiker S."/>
            <person name="Perlova O."/>
            <person name="Kaiser O."/>
            <person name="Gerth K."/>
            <person name="Alici A."/>
            <person name="Altmeyer M.O."/>
            <person name="Bartels D."/>
            <person name="Bekel T."/>
            <person name="Beyer S."/>
            <person name="Bode E."/>
            <person name="Bode H.B."/>
            <person name="Bolten C.J."/>
            <person name="Choudhuri J.V."/>
            <person name="Doss S."/>
            <person name="Elnakady Y.A."/>
            <person name="Frank B."/>
            <person name="Gaigalat L."/>
            <person name="Goesmann A."/>
            <person name="Groeger C."/>
            <person name="Gross F."/>
            <person name="Jelsbak L."/>
            <person name="Jelsbak L."/>
            <person name="Kalinowski J."/>
            <person name="Kegler C."/>
            <person name="Knauber T."/>
            <person name="Konietzny S."/>
            <person name="Kopp M."/>
            <person name="Krause L."/>
            <person name="Krug D."/>
            <person name="Linke B."/>
            <person name="Mahmud T."/>
            <person name="Martinez-Arias R."/>
            <person name="McHardy A.C."/>
            <person name="Merai M."/>
            <person name="Meyer F."/>
            <person name="Mormann S."/>
            <person name="Munoz-Dorado J."/>
            <person name="Perez J."/>
            <person name="Pradella S."/>
            <person name="Rachid S."/>
            <person name="Raddatz G."/>
            <person name="Rosenau F."/>
            <person name="Rueckert C."/>
            <person name="Sasse F."/>
            <person name="Scharfe M."/>
            <person name="Schuster S.C."/>
            <person name="Suen G."/>
            <person name="Treuner-Lange A."/>
            <person name="Velicer G.J."/>
            <person name="Vorholter F.-J."/>
            <person name="Weissman K.J."/>
            <person name="Welch R.D."/>
            <person name="Wenzel S.C."/>
            <person name="Whitworth D.E."/>
            <person name="Wilhelm S."/>
            <person name="Wittmann C."/>
            <person name="Bloecker H."/>
            <person name="Puehler A."/>
            <person name="Mueller R."/>
        </authorList>
    </citation>
    <scope>NUCLEOTIDE SEQUENCE [LARGE SCALE GENOMIC DNA]</scope>
    <source>
        <strain evidence="9">So ce56</strain>
    </source>
</reference>
<comment type="subcellular location">
    <subcellularLocation>
        <location evidence="1">Membrane</location>
    </subcellularLocation>
</comment>
<feature type="domain" description="Mechanosensitive ion channel MscS" evidence="7">
    <location>
        <begin position="455"/>
        <end position="521"/>
    </location>
</feature>
<dbReference type="InterPro" id="IPR010920">
    <property type="entry name" value="LSM_dom_sf"/>
</dbReference>
<dbReference type="HOGENOM" id="CLU_025726_0_0_7"/>
<evidence type="ECO:0000259" key="7">
    <source>
        <dbReference type="Pfam" id="PF00924"/>
    </source>
</evidence>
<dbReference type="GO" id="GO:0016020">
    <property type="term" value="C:membrane"/>
    <property type="evidence" value="ECO:0007669"/>
    <property type="project" value="UniProtKB-SubCell"/>
</dbReference>
<proteinExistence type="predicted"/>
<dbReference type="InterPro" id="IPR023408">
    <property type="entry name" value="MscS_beta-dom_sf"/>
</dbReference>
<protein>
    <submittedName>
        <fullName evidence="8">Mechanosensitive channel protein</fullName>
    </submittedName>
</protein>
<evidence type="ECO:0000256" key="4">
    <source>
        <dbReference type="ARBA" id="ARBA00023136"/>
    </source>
</evidence>
<evidence type="ECO:0000256" key="5">
    <source>
        <dbReference type="SAM" id="MobiDB-lite"/>
    </source>
</evidence>
<dbReference type="KEGG" id="scl:sce6347"/>
<dbReference type="GO" id="GO:0008381">
    <property type="term" value="F:mechanosensitive monoatomic ion channel activity"/>
    <property type="evidence" value="ECO:0007669"/>
    <property type="project" value="UniProtKB-ARBA"/>
</dbReference>
<evidence type="ECO:0000313" key="8">
    <source>
        <dbReference type="EMBL" id="CAN96514.1"/>
    </source>
</evidence>
<organism evidence="8 9">
    <name type="scientific">Sorangium cellulosum (strain So ce56)</name>
    <name type="common">Polyangium cellulosum (strain So ce56)</name>
    <dbReference type="NCBI Taxonomy" id="448385"/>
    <lineage>
        <taxon>Bacteria</taxon>
        <taxon>Pseudomonadati</taxon>
        <taxon>Myxococcota</taxon>
        <taxon>Polyangia</taxon>
        <taxon>Polyangiales</taxon>
        <taxon>Polyangiaceae</taxon>
        <taxon>Sorangium</taxon>
    </lineage>
</organism>
<dbReference type="SUPFAM" id="SSF50182">
    <property type="entry name" value="Sm-like ribonucleoproteins"/>
    <property type="match status" value="1"/>
</dbReference>
<gene>
    <name evidence="8" type="ordered locus">sce6347</name>
</gene>
<sequence>MTVVQRTSGDLRLNPHLHAVFLDGATTKTAQSSCGTSSRGAAAVPPDRRRRAPRSSLFDFKAICAKHPGRLGPGRARVPPPCARYQIPEIDEVKRTRSGIAAAALLALLTAMLMFSTRAVAGPQDGLPPADADRSTPRRALRLLIDASREGRHDVAAYALDLSAIPRAAQAERGPELAAQLTFVLEQRLWNAWEELSDEPEGNPADGPGRDEVGRIPLGDTAIPIVLSRAAGPGGAPIWLVSRSTIAAVPELHEAFGPGPIAERLPAVLSRVRFLGLAAWQWLGLVAAIAASSLGGLLLGRLVSVAAGRLVRRTEVQWDDRLLDGLRTPLRALLTLALASGLVRPLRLAAPAQEIVDTLLQTLLITAAAWLTTCLVRFAGDTVTERVTASVTDMALARGSKTRVAMLRRIANALVGVVAVALVLLQFDVVRKVGVSLLASAGIAGVVVGFAAQKSIATLLAGLQLSFSQPIRIGDTVIVEGEWGWIEEITLTFVVVKVWDLRRLVVPITYFLEKPFQNWTKESPDLLGTVFVHADYTVPIDEMRAEVARLCAANANWDGKVAGLVVVDATAQTIALRALVSAAESGKLWDLRCAVREGLIKRLTSLEGGRYLPRARVALEGEGEPRGASGPTGGIASV</sequence>
<dbReference type="STRING" id="448385.sce6347"/>
<keyword evidence="9" id="KW-1185">Reference proteome</keyword>
<evidence type="ECO:0000256" key="2">
    <source>
        <dbReference type="ARBA" id="ARBA00022692"/>
    </source>
</evidence>
<keyword evidence="4 6" id="KW-0472">Membrane</keyword>
<dbReference type="Proteomes" id="UP000002139">
    <property type="component" value="Chromosome"/>
</dbReference>
<dbReference type="InterPro" id="IPR006685">
    <property type="entry name" value="MscS_channel_2nd"/>
</dbReference>
<dbReference type="eggNOG" id="COG0668">
    <property type="taxonomic scope" value="Bacteria"/>
</dbReference>
<dbReference type="PANTHER" id="PTHR30566:SF25">
    <property type="entry name" value="INNER MEMBRANE PROTEIN"/>
    <property type="match status" value="1"/>
</dbReference>
<evidence type="ECO:0000256" key="3">
    <source>
        <dbReference type="ARBA" id="ARBA00022989"/>
    </source>
</evidence>
<evidence type="ECO:0000313" key="9">
    <source>
        <dbReference type="Proteomes" id="UP000002139"/>
    </source>
</evidence>
<accession>A9GK09</accession>
<dbReference type="Pfam" id="PF00924">
    <property type="entry name" value="MS_channel_2nd"/>
    <property type="match status" value="1"/>
</dbReference>
<feature type="transmembrane region" description="Helical" evidence="6">
    <location>
        <begin position="279"/>
        <end position="303"/>
    </location>
</feature>
<dbReference type="AlphaFoldDB" id="A9GK09"/>